<dbReference type="InterPro" id="IPR036415">
    <property type="entry name" value="Lamin_tail_dom_sf"/>
</dbReference>
<accession>A0AAC9XZ13</accession>
<dbReference type="GeneID" id="300943203"/>
<dbReference type="SUPFAM" id="SSF49313">
    <property type="entry name" value="Cadherin-like"/>
    <property type="match status" value="1"/>
</dbReference>
<evidence type="ECO:0000313" key="5">
    <source>
        <dbReference type="Proteomes" id="UP000198329"/>
    </source>
</evidence>
<dbReference type="CDD" id="cd10283">
    <property type="entry name" value="MnuA_DNase1-like"/>
    <property type="match status" value="1"/>
</dbReference>
<evidence type="ECO:0000313" key="4">
    <source>
        <dbReference type="EMBL" id="ASM55577.1"/>
    </source>
</evidence>
<dbReference type="PROSITE" id="PS51841">
    <property type="entry name" value="LTD"/>
    <property type="match status" value="1"/>
</dbReference>
<feature type="signal peptide" evidence="1">
    <location>
        <begin position="1"/>
        <end position="22"/>
    </location>
</feature>
<evidence type="ECO:0000259" key="2">
    <source>
        <dbReference type="PROSITE" id="PS50268"/>
    </source>
</evidence>
<keyword evidence="5" id="KW-1185">Reference proteome</keyword>
<dbReference type="GO" id="GO:0007156">
    <property type="term" value="P:homophilic cell adhesion via plasma membrane adhesion molecules"/>
    <property type="evidence" value="ECO:0007669"/>
    <property type="project" value="InterPro"/>
</dbReference>
<dbReference type="Proteomes" id="UP000198329">
    <property type="component" value="Chromosome I"/>
</dbReference>
<dbReference type="Gene3D" id="2.60.40.1260">
    <property type="entry name" value="Lamin Tail domain"/>
    <property type="match status" value="1"/>
</dbReference>
<evidence type="ECO:0000259" key="3">
    <source>
        <dbReference type="PROSITE" id="PS51841"/>
    </source>
</evidence>
<dbReference type="Gene3D" id="2.60.40.60">
    <property type="entry name" value="Cadherins"/>
    <property type="match status" value="1"/>
</dbReference>
<feature type="domain" description="Cadherin" evidence="2">
    <location>
        <begin position="784"/>
        <end position="889"/>
    </location>
</feature>
<dbReference type="CDD" id="cd11304">
    <property type="entry name" value="Cadherin_repeat"/>
    <property type="match status" value="1"/>
</dbReference>
<dbReference type="GO" id="GO:0005509">
    <property type="term" value="F:calcium ion binding"/>
    <property type="evidence" value="ECO:0007669"/>
    <property type="project" value="InterPro"/>
</dbReference>
<dbReference type="NCBIfam" id="NF033681">
    <property type="entry name" value="ExeM_NucH_DNase"/>
    <property type="match status" value="1"/>
</dbReference>
<dbReference type="EMBL" id="CP011036">
    <property type="protein sequence ID" value="ASM55577.1"/>
    <property type="molecule type" value="Genomic_DNA"/>
</dbReference>
<dbReference type="GO" id="GO:0016020">
    <property type="term" value="C:membrane"/>
    <property type="evidence" value="ECO:0007669"/>
    <property type="project" value="InterPro"/>
</dbReference>
<evidence type="ECO:0008006" key="6">
    <source>
        <dbReference type="Google" id="ProtNLM"/>
    </source>
</evidence>
<dbReference type="InterPro" id="IPR047971">
    <property type="entry name" value="ExeM-like"/>
</dbReference>
<feature type="domain" description="LTD" evidence="3">
    <location>
        <begin position="14"/>
        <end position="130"/>
    </location>
</feature>
<dbReference type="InterPro" id="IPR036691">
    <property type="entry name" value="Endo/exonu/phosph_ase_sf"/>
</dbReference>
<dbReference type="InterPro" id="IPR015919">
    <property type="entry name" value="Cadherin-like_sf"/>
</dbReference>
<dbReference type="InterPro" id="IPR002126">
    <property type="entry name" value="Cadherin-like_dom"/>
</dbReference>
<dbReference type="PROSITE" id="PS50268">
    <property type="entry name" value="CADHERIN_2"/>
    <property type="match status" value="1"/>
</dbReference>
<dbReference type="PANTHER" id="PTHR42834:SF1">
    <property type="entry name" value="ENDONUCLEASE_EXONUCLEASE_PHOSPHATASE FAMILY PROTEIN (AFU_ORTHOLOGUE AFUA_3G09210)"/>
    <property type="match status" value="1"/>
</dbReference>
<reference evidence="4 5" key="1">
    <citation type="submission" date="2015-03" db="EMBL/GenBank/DDBJ databases">
        <authorList>
            <person name="Xie B.-B."/>
            <person name="Rong J.-C."/>
            <person name="Qin Q.-L."/>
            <person name="Zhang Y.-Z."/>
        </authorList>
    </citation>
    <scope>NUCLEOTIDE SEQUENCE [LARGE SCALE GENOMIC DNA]</scope>
    <source>
        <strain evidence="4 5">KMM 661</strain>
    </source>
</reference>
<gene>
    <name evidence="4" type="ORF">PNIG_a3722</name>
</gene>
<dbReference type="PANTHER" id="PTHR42834">
    <property type="entry name" value="ENDONUCLEASE/EXONUCLEASE/PHOSPHATASE FAMILY PROTEIN (AFU_ORTHOLOGUE AFUA_3G09210)"/>
    <property type="match status" value="1"/>
</dbReference>
<feature type="chain" id="PRO_5042110946" description="DNA degradation protein EddB" evidence="1">
    <location>
        <begin position="23"/>
        <end position="906"/>
    </location>
</feature>
<proteinExistence type="predicted"/>
<dbReference type="Pfam" id="PF00932">
    <property type="entry name" value="LTD"/>
    <property type="match status" value="1"/>
</dbReference>
<dbReference type="CDD" id="cd04486">
    <property type="entry name" value="YhcR_OBF_like"/>
    <property type="match status" value="1"/>
</dbReference>
<dbReference type="Pfam" id="PF00028">
    <property type="entry name" value="Cadherin"/>
    <property type="match status" value="1"/>
</dbReference>
<keyword evidence="1" id="KW-0732">Signal</keyword>
<dbReference type="InterPro" id="IPR005135">
    <property type="entry name" value="Endo/exonuclease/phosphatase"/>
</dbReference>
<dbReference type="RefSeq" id="WP_089368881.1">
    <property type="nucleotide sequence ID" value="NZ_BJXZ01000048.1"/>
</dbReference>
<dbReference type="FunFam" id="3.60.10.10:FF:000072">
    <property type="entry name" value="Extracellular nuclease"/>
    <property type="match status" value="1"/>
</dbReference>
<dbReference type="InterPro" id="IPR001322">
    <property type="entry name" value="Lamin_tail_dom"/>
</dbReference>
<dbReference type="SUPFAM" id="SSF56219">
    <property type="entry name" value="DNase I-like"/>
    <property type="match status" value="1"/>
</dbReference>
<organism evidence="4 5">
    <name type="scientific">Pseudoalteromonas nigrifaciens</name>
    <dbReference type="NCBI Taxonomy" id="28109"/>
    <lineage>
        <taxon>Bacteria</taxon>
        <taxon>Pseudomonadati</taxon>
        <taxon>Pseudomonadota</taxon>
        <taxon>Gammaproteobacteria</taxon>
        <taxon>Alteromonadales</taxon>
        <taxon>Pseudoalteromonadaceae</taxon>
        <taxon>Pseudoalteromonas</taxon>
    </lineage>
</organism>
<dbReference type="Pfam" id="PF03372">
    <property type="entry name" value="Exo_endo_phos"/>
    <property type="match status" value="1"/>
</dbReference>
<sequence>MFKTKITPLALIIASISASASAELIISEYVEGSGFNKAIEIYNTSSAEVSLNGYSLSLYSNGSGSASVTEELTGLLAANSTYVIVTSDSRANDELKLKAQLFSGAVNFNGDDALVLMQGSNVIDSFGQRGVKEIWSAGGVTTKDKTLRRKENILIGRATPDSTFNPSDEWLQFDKNDFSGLGFFGIGTTPEPEPEPLEPLICGNDKTTINAIQGTGAASPLVNTTVELEGVVTANFQGDNQLKGFFISSLPVDDDTNPLTSEGIFVYFAAANVSVGDHVRVQGSVEEYFNATQIGSVTQVAVCNSGLTVSATKISLPVTNTTDLEAFEGMLITLEQPLIVTNNFGLGRYGEIELATERLYQGTQVALPGDAANTLEANNLTKRILLDDGSTLQNIEPIYPIPGLSAENTLRTGDTVNTVTGVLAYSFDTYRIHPTITPQFITTNARKNAPELHVDADLRVASFNVLNYFNGDGQGAGFPTSRGADSEAEFIRQEAKIVSAISAIQADVIGLMEIENDGFGEFSAIASLVNALNDFDTANQYAFVNFGLDKIGSDAITTALIYRVNRVVEVGSAAITTQPPFDFGNRPPIAQSFKVLATDEVFTAAVAHLKSKGGCSSATGANQDKSDGQACWNETRVAGANAYASWLNSKPTGIDDEDIILIGDLNAYAMEDPIRAFADNGYKNAVAELDGNTLGYSYSFSGRAGSLDYALVSPSLLSKIVATNDWHINADEPTLLDYNVEFKSDAQQSSLYAAGPYRASDHDPIIVDIKSEVILTPEEQTPVIAANQTFIVNENSPVGTVIGQLAFSDPNANDSPVVKFIVSGSNSVTINNQGQIVVTAELDYEQQSLITLVVQAQDSADNISLEQTVTINVNSDEAQNDDDDSGSLFWLTIFLVPLTLFRRFKS</sequence>
<dbReference type="Gene3D" id="3.60.10.10">
    <property type="entry name" value="Endonuclease/exonuclease/phosphatase"/>
    <property type="match status" value="1"/>
</dbReference>
<dbReference type="SUPFAM" id="SSF74853">
    <property type="entry name" value="Lamin A/C globular tail domain"/>
    <property type="match status" value="1"/>
</dbReference>
<protein>
    <recommendedName>
        <fullName evidence="6">DNA degradation protein EddB</fullName>
    </recommendedName>
</protein>
<name>A0AAC9XZ13_9GAMM</name>
<dbReference type="KEGG" id="png:PNIG_a3722"/>
<dbReference type="AlphaFoldDB" id="A0AAC9XZ13"/>
<evidence type="ECO:0000256" key="1">
    <source>
        <dbReference type="SAM" id="SignalP"/>
    </source>
</evidence>
<dbReference type="GO" id="GO:0003824">
    <property type="term" value="F:catalytic activity"/>
    <property type="evidence" value="ECO:0007669"/>
    <property type="project" value="InterPro"/>
</dbReference>